<evidence type="ECO:0000256" key="4">
    <source>
        <dbReference type="SAM" id="Phobius"/>
    </source>
</evidence>
<keyword evidence="4" id="KW-0812">Transmembrane</keyword>
<feature type="region of interest" description="Disordered" evidence="3">
    <location>
        <begin position="677"/>
        <end position="722"/>
    </location>
</feature>
<dbReference type="SUPFAM" id="SSF48371">
    <property type="entry name" value="ARM repeat"/>
    <property type="match status" value="1"/>
</dbReference>
<feature type="domain" description="Stalled ribosome sensor GCN1-like N-terminal" evidence="5">
    <location>
        <begin position="220"/>
        <end position="352"/>
    </location>
</feature>
<dbReference type="InterPro" id="IPR016024">
    <property type="entry name" value="ARM-type_fold"/>
</dbReference>
<name>A0A0E0K0S1_ORYPU</name>
<sequence>MEKAEGEAANGAFSAVSASAYDAGDPCRVESATAVSAAAPALSAMATVEGEAAHGVFAFAAAAADSASADDPRTVEVLRLRDAAADVVSSSTATRIHLFREILPPLLSRGSDSASFVAQLIYFIFRTLPVYDDQASNNAVDDLVHLALRKPTFSGHFAFTLVETMEENMKFSRPPLMSDVHKMYVEKVRNSMFHVRESPQFFKLIIDFAMTSSSLSAEYKQAFLYLYVGAIMNSKDQPSQESSQAFAYLLSDIGCDDFEKAVVPSCLSALKENPQRVLQSICYLLKIIRLDLSKYCMVFMPDILCLVQHSDEQMRVDALVVFGTLIKKSTDPETLTAMLDAITTILGGSKEELSHAYKRIGMINALAELSTSPAVHQINTVATSVSGFLMTCYKDDGLKDEVCLRKGYLELLRAICKNSAALRKITSLLDQLVQLLIISFTSTTQRLDGIYTLFAVSRILAVDTDACLPTISSVIYDACGQVDLFTLIGQNDYHRILPYRFQNYQVKIAWPLWILSWVKEIFSIKSLLQLLIHLVCHPHREVRKLAYVATEKILASTAVLGQDLLLLFNNWLSLIGNRILTLEQSPRSYSQLTLCAHHPCISNSCPAGVWKRLQRVLKHHHIVFIDLIATNMSAIFMELLRQDDCFTSDEYALKARLRSLRTVAAILPNNGLPKFEGGNNLQQAGSAEPSEAANAAPTVSVPAGSNATHPVNPVPQPPAPAADQLQDMIPMQKEAFISLLKAIATGAASATATIAIYVVTYPIKWPDKVSVYYQMMLEALLFVFFPVALITTGLSHASEKDERWLGLASTMVLLEFFYALALGGGMSIAIQVRPRIAVCAMVFFFMVAITFVWSFMFSHPKFLKKMHFWARHPDMPQPPRSSLSKLVKESSAPSQESVTEQVMPQPSFLSRFIKWFKTESSAPSQESATEQVMPQPSFLSKFIEWFKGSPPPVNLDGINIDKT</sequence>
<reference evidence="6" key="1">
    <citation type="submission" date="2015-04" db="UniProtKB">
        <authorList>
            <consortium name="EnsemblPlants"/>
        </authorList>
    </citation>
    <scope>IDENTIFICATION</scope>
</reference>
<dbReference type="Pfam" id="PF24993">
    <property type="entry name" value="GNC1_N"/>
    <property type="match status" value="1"/>
</dbReference>
<evidence type="ECO:0000256" key="1">
    <source>
        <dbReference type="ARBA" id="ARBA00007366"/>
    </source>
</evidence>
<keyword evidence="4" id="KW-1133">Transmembrane helix</keyword>
<dbReference type="PANTHER" id="PTHR23346">
    <property type="entry name" value="TRANSLATIONAL ACTIVATOR GCN1-RELATED"/>
    <property type="match status" value="1"/>
</dbReference>
<dbReference type="HOGENOM" id="CLU_014256_0_0_1"/>
<dbReference type="Gramene" id="OPUNC02G17420.1">
    <property type="protein sequence ID" value="OPUNC02G17420.1"/>
    <property type="gene ID" value="OPUNC02G17420"/>
</dbReference>
<dbReference type="eggNOG" id="KOG1242">
    <property type="taxonomic scope" value="Eukaryota"/>
</dbReference>
<dbReference type="PANTHER" id="PTHR23346:SF7">
    <property type="entry name" value="STALLED RIBOSOME SENSOR GCN1"/>
    <property type="match status" value="1"/>
</dbReference>
<evidence type="ECO:0000313" key="7">
    <source>
        <dbReference type="Proteomes" id="UP000026962"/>
    </source>
</evidence>
<evidence type="ECO:0000313" key="6">
    <source>
        <dbReference type="EnsemblPlants" id="OPUNC02G17420.1"/>
    </source>
</evidence>
<dbReference type="GO" id="GO:0006417">
    <property type="term" value="P:regulation of translation"/>
    <property type="evidence" value="ECO:0007669"/>
    <property type="project" value="TreeGrafter"/>
</dbReference>
<dbReference type="InterPro" id="IPR056810">
    <property type="entry name" value="GNC1-like_N"/>
</dbReference>
<evidence type="ECO:0000259" key="5">
    <source>
        <dbReference type="Pfam" id="PF24993"/>
    </source>
</evidence>
<feature type="transmembrane region" description="Helical" evidence="4">
    <location>
        <begin position="835"/>
        <end position="857"/>
    </location>
</feature>
<dbReference type="GO" id="GO:0034198">
    <property type="term" value="P:cellular response to amino acid starvation"/>
    <property type="evidence" value="ECO:0007669"/>
    <property type="project" value="TreeGrafter"/>
</dbReference>
<protein>
    <recommendedName>
        <fullName evidence="5">Stalled ribosome sensor GCN1-like N-terminal domain-containing protein</fullName>
    </recommendedName>
</protein>
<dbReference type="InterPro" id="IPR011989">
    <property type="entry name" value="ARM-like"/>
</dbReference>
<dbReference type="Gene3D" id="1.25.10.10">
    <property type="entry name" value="Leucine-rich Repeat Variant"/>
    <property type="match status" value="1"/>
</dbReference>
<dbReference type="AlphaFoldDB" id="A0A0E0K0S1"/>
<dbReference type="OMA" id="MIPMQKE"/>
<comment type="similarity">
    <text evidence="1">Belongs to the GCN1 family.</text>
</comment>
<dbReference type="STRING" id="4537.A0A0E0K0S1"/>
<keyword evidence="7" id="KW-1185">Reference proteome</keyword>
<dbReference type="Proteomes" id="UP000026962">
    <property type="component" value="Chromosome 2"/>
</dbReference>
<feature type="compositionally biased region" description="Low complexity" evidence="3">
    <location>
        <begin position="684"/>
        <end position="697"/>
    </location>
</feature>
<feature type="transmembrane region" description="Helical" evidence="4">
    <location>
        <begin position="771"/>
        <end position="792"/>
    </location>
</feature>
<keyword evidence="4" id="KW-0472">Membrane</keyword>
<dbReference type="EnsemblPlants" id="OPUNC02G17420.1">
    <property type="protein sequence ID" value="OPUNC02G17420.1"/>
    <property type="gene ID" value="OPUNC02G17420"/>
</dbReference>
<evidence type="ECO:0000256" key="3">
    <source>
        <dbReference type="SAM" id="MobiDB-lite"/>
    </source>
</evidence>
<dbReference type="GO" id="GO:0019887">
    <property type="term" value="F:protein kinase regulator activity"/>
    <property type="evidence" value="ECO:0007669"/>
    <property type="project" value="TreeGrafter"/>
</dbReference>
<dbReference type="GO" id="GO:0005829">
    <property type="term" value="C:cytosol"/>
    <property type="evidence" value="ECO:0007669"/>
    <property type="project" value="TreeGrafter"/>
</dbReference>
<organism evidence="6">
    <name type="scientific">Oryza punctata</name>
    <name type="common">Red rice</name>
    <dbReference type="NCBI Taxonomy" id="4537"/>
    <lineage>
        <taxon>Eukaryota</taxon>
        <taxon>Viridiplantae</taxon>
        <taxon>Streptophyta</taxon>
        <taxon>Embryophyta</taxon>
        <taxon>Tracheophyta</taxon>
        <taxon>Spermatophyta</taxon>
        <taxon>Magnoliopsida</taxon>
        <taxon>Liliopsida</taxon>
        <taxon>Poales</taxon>
        <taxon>Poaceae</taxon>
        <taxon>BOP clade</taxon>
        <taxon>Oryzoideae</taxon>
        <taxon>Oryzeae</taxon>
        <taxon>Oryzinae</taxon>
        <taxon>Oryza</taxon>
    </lineage>
</organism>
<keyword evidence="2" id="KW-0677">Repeat</keyword>
<accession>A0A0E0K0S1</accession>
<feature type="transmembrane region" description="Helical" evidence="4">
    <location>
        <begin position="804"/>
        <end position="829"/>
    </location>
</feature>
<reference evidence="6" key="2">
    <citation type="submission" date="2018-05" db="EMBL/GenBank/DDBJ databases">
        <title>OpunRS2 (Oryza punctata Reference Sequence Version 2).</title>
        <authorList>
            <person name="Zhang J."/>
            <person name="Kudrna D."/>
            <person name="Lee S."/>
            <person name="Talag J."/>
            <person name="Welchert J."/>
            <person name="Wing R.A."/>
        </authorList>
    </citation>
    <scope>NUCLEOTIDE SEQUENCE [LARGE SCALE GENOMIC DNA]</scope>
</reference>
<evidence type="ECO:0000256" key="2">
    <source>
        <dbReference type="ARBA" id="ARBA00022737"/>
    </source>
</evidence>
<feature type="transmembrane region" description="Helical" evidence="4">
    <location>
        <begin position="735"/>
        <end position="759"/>
    </location>
</feature>
<proteinExistence type="inferred from homology"/>